<feature type="domain" description="DOMON" evidence="1">
    <location>
        <begin position="33"/>
        <end position="151"/>
    </location>
</feature>
<evidence type="ECO:0000313" key="3">
    <source>
        <dbReference type="Proteomes" id="UP001302349"/>
    </source>
</evidence>
<sequence>MKLIITVLGILCGIAAVLFDSGLSNAPNTVRRKGLEVSWTHRNNRVHFEMKAPTIGWVAIGFNEADQLKNTYLIMGRVANNLATVKEHFVVDPGDYRPIETFGAPVLVDAIEGMENEDGTVIRFSLPIEAIDAYRKNLEPGTHYTLLMAFSLEDDFQHHSVMRTQTTIQL</sequence>
<dbReference type="CDD" id="cd09631">
    <property type="entry name" value="DOMON_DOH"/>
    <property type="match status" value="1"/>
</dbReference>
<keyword evidence="3" id="KW-1185">Reference proteome</keyword>
<proteinExistence type="predicted"/>
<protein>
    <submittedName>
        <fullName evidence="2">DOMON domain-containing protein</fullName>
    </submittedName>
</protein>
<name>A0ABZ0ISI2_9BACT</name>
<dbReference type="InterPro" id="IPR005018">
    <property type="entry name" value="DOMON_domain"/>
</dbReference>
<dbReference type="RefSeq" id="WP_317490628.1">
    <property type="nucleotide sequence ID" value="NZ_CP136051.1"/>
</dbReference>
<dbReference type="Pfam" id="PF03351">
    <property type="entry name" value="DOMON"/>
    <property type="match status" value="1"/>
</dbReference>
<evidence type="ECO:0000259" key="1">
    <source>
        <dbReference type="PROSITE" id="PS50836"/>
    </source>
</evidence>
<gene>
    <name evidence="2" type="ORF">RT717_04965</name>
</gene>
<accession>A0ABZ0ISI2</accession>
<dbReference type="Proteomes" id="UP001302349">
    <property type="component" value="Chromosome"/>
</dbReference>
<organism evidence="2 3">
    <name type="scientific">Imperialibacter roseus</name>
    <dbReference type="NCBI Taxonomy" id="1324217"/>
    <lineage>
        <taxon>Bacteria</taxon>
        <taxon>Pseudomonadati</taxon>
        <taxon>Bacteroidota</taxon>
        <taxon>Cytophagia</taxon>
        <taxon>Cytophagales</taxon>
        <taxon>Flammeovirgaceae</taxon>
        <taxon>Imperialibacter</taxon>
    </lineage>
</organism>
<dbReference type="PROSITE" id="PS50836">
    <property type="entry name" value="DOMON"/>
    <property type="match status" value="1"/>
</dbReference>
<dbReference type="InterPro" id="IPR045266">
    <property type="entry name" value="DOH_DOMON"/>
</dbReference>
<evidence type="ECO:0000313" key="2">
    <source>
        <dbReference type="EMBL" id="WOK07980.1"/>
    </source>
</evidence>
<dbReference type="EMBL" id="CP136051">
    <property type="protein sequence ID" value="WOK07980.1"/>
    <property type="molecule type" value="Genomic_DNA"/>
</dbReference>
<reference evidence="2 3" key="1">
    <citation type="journal article" date="2023" name="Microbiol. Resour. Announc.">
        <title>Complete Genome Sequence of Imperialibacter roseus strain P4T.</title>
        <authorList>
            <person name="Tizabi D.R."/>
            <person name="Bachvaroff T."/>
            <person name="Hill R.T."/>
        </authorList>
    </citation>
    <scope>NUCLEOTIDE SEQUENCE [LARGE SCALE GENOMIC DNA]</scope>
    <source>
        <strain evidence="2 3">P4T</strain>
    </source>
</reference>